<dbReference type="EMBL" id="JABEZV010000011">
    <property type="protein sequence ID" value="MBA0724524.1"/>
    <property type="molecule type" value="Genomic_DNA"/>
</dbReference>
<comment type="caution">
    <text evidence="2">The sequence shown here is derived from an EMBL/GenBank/DDBJ whole genome shotgun (WGS) entry which is preliminary data.</text>
</comment>
<proteinExistence type="predicted"/>
<reference evidence="2 3" key="1">
    <citation type="journal article" date="2019" name="Genome Biol. Evol.">
        <title>Insights into the evolution of the New World diploid cottons (Gossypium, subgenus Houzingenia) based on genome sequencing.</title>
        <authorList>
            <person name="Grover C.E."/>
            <person name="Arick M.A. 2nd"/>
            <person name="Thrash A."/>
            <person name="Conover J.L."/>
            <person name="Sanders W.S."/>
            <person name="Peterson D.G."/>
            <person name="Frelichowski J.E."/>
            <person name="Scheffler J.A."/>
            <person name="Scheffler B.E."/>
            <person name="Wendel J.F."/>
        </authorList>
    </citation>
    <scope>NUCLEOTIDE SEQUENCE [LARGE SCALE GENOMIC DNA]</scope>
    <source>
        <strain evidence="2">4</strain>
        <tissue evidence="2">Leaf</tissue>
    </source>
</reference>
<accession>A0A7J9AM52</accession>
<sequence length="120" mass="13933">MDPLEILLLKTGFWVQVHNLFNGMYLESMAKQFGDFIGEFVEYDAKSVAETKEISTIFKYEKLTTFCLFCGRLGHGESFYPIRMVKESNVLPLGWDISLKVVAKKPMIDDNVWLRELEEN</sequence>
<dbReference type="Proteomes" id="UP000593574">
    <property type="component" value="Unassembled WGS sequence"/>
</dbReference>
<gene>
    <name evidence="2" type="ORF">Golax_021210</name>
</gene>
<evidence type="ECO:0000313" key="3">
    <source>
        <dbReference type="Proteomes" id="UP000593574"/>
    </source>
</evidence>
<evidence type="ECO:0000259" key="1">
    <source>
        <dbReference type="Pfam" id="PF14392"/>
    </source>
</evidence>
<keyword evidence="3" id="KW-1185">Reference proteome</keyword>
<protein>
    <recommendedName>
        <fullName evidence="1">Zinc knuckle CX2CX4HX4C domain-containing protein</fullName>
    </recommendedName>
</protein>
<dbReference type="AlphaFoldDB" id="A0A7J9AM52"/>
<dbReference type="Pfam" id="PF14392">
    <property type="entry name" value="zf-CCHC_4"/>
    <property type="match status" value="1"/>
</dbReference>
<organism evidence="2 3">
    <name type="scientific">Gossypium laxum</name>
    <dbReference type="NCBI Taxonomy" id="34288"/>
    <lineage>
        <taxon>Eukaryota</taxon>
        <taxon>Viridiplantae</taxon>
        <taxon>Streptophyta</taxon>
        <taxon>Embryophyta</taxon>
        <taxon>Tracheophyta</taxon>
        <taxon>Spermatophyta</taxon>
        <taxon>Magnoliopsida</taxon>
        <taxon>eudicotyledons</taxon>
        <taxon>Gunneridae</taxon>
        <taxon>Pentapetalae</taxon>
        <taxon>rosids</taxon>
        <taxon>malvids</taxon>
        <taxon>Malvales</taxon>
        <taxon>Malvaceae</taxon>
        <taxon>Malvoideae</taxon>
        <taxon>Gossypium</taxon>
    </lineage>
</organism>
<name>A0A7J9AM52_9ROSI</name>
<feature type="domain" description="Zinc knuckle CX2CX4HX4C" evidence="1">
    <location>
        <begin position="58"/>
        <end position="81"/>
    </location>
</feature>
<dbReference type="InterPro" id="IPR025836">
    <property type="entry name" value="Zn_knuckle_CX2CX4HX4C"/>
</dbReference>
<evidence type="ECO:0000313" key="2">
    <source>
        <dbReference type="EMBL" id="MBA0724524.1"/>
    </source>
</evidence>